<evidence type="ECO:0000256" key="9">
    <source>
        <dbReference type="ARBA" id="ARBA00023136"/>
    </source>
</evidence>
<evidence type="ECO:0000256" key="8">
    <source>
        <dbReference type="ARBA" id="ARBA00022989"/>
    </source>
</evidence>
<dbReference type="PANTHER" id="PTHR12468">
    <property type="entry name" value="GPI MANNOSYLTRANSFERASE 2"/>
    <property type="match status" value="1"/>
</dbReference>
<dbReference type="Proteomes" id="UP001212326">
    <property type="component" value="Chromosome"/>
</dbReference>
<organism evidence="12 13">
    <name type="scientific">Streptomyces camelliae</name>
    <dbReference type="NCBI Taxonomy" id="3004093"/>
    <lineage>
        <taxon>Bacteria</taxon>
        <taxon>Bacillati</taxon>
        <taxon>Actinomycetota</taxon>
        <taxon>Actinomycetes</taxon>
        <taxon>Kitasatosporales</taxon>
        <taxon>Streptomycetaceae</taxon>
        <taxon>Streptomyces</taxon>
    </lineage>
</organism>
<evidence type="ECO:0000313" key="12">
    <source>
        <dbReference type="EMBL" id="WBO68420.1"/>
    </source>
</evidence>
<dbReference type="RefSeq" id="WP_270085659.1">
    <property type="nucleotide sequence ID" value="NZ_CP115300.1"/>
</dbReference>
<feature type="transmembrane region" description="Helical" evidence="11">
    <location>
        <begin position="140"/>
        <end position="156"/>
    </location>
</feature>
<feature type="transmembrane region" description="Helical" evidence="11">
    <location>
        <begin position="342"/>
        <end position="358"/>
    </location>
</feature>
<evidence type="ECO:0000256" key="2">
    <source>
        <dbReference type="ARBA" id="ARBA00004687"/>
    </source>
</evidence>
<evidence type="ECO:0000256" key="3">
    <source>
        <dbReference type="ARBA" id="ARBA00022502"/>
    </source>
</evidence>
<reference evidence="12 13" key="1">
    <citation type="submission" date="2022-12" db="EMBL/GenBank/DDBJ databases">
        <authorList>
            <person name="Mo P."/>
        </authorList>
    </citation>
    <scope>NUCLEOTIDE SEQUENCE [LARGE SCALE GENOMIC DNA]</scope>
    <source>
        <strain evidence="12 13">HUAS 2-6</strain>
    </source>
</reference>
<feature type="transmembrane region" description="Helical" evidence="11">
    <location>
        <begin position="370"/>
        <end position="390"/>
    </location>
</feature>
<evidence type="ECO:0000256" key="5">
    <source>
        <dbReference type="ARBA" id="ARBA00022679"/>
    </source>
</evidence>
<keyword evidence="8 11" id="KW-1133">Transmembrane helix</keyword>
<protein>
    <recommendedName>
        <fullName evidence="14">Glycosyltransferase RgtA/B/C/D-like domain-containing protein</fullName>
    </recommendedName>
</protein>
<proteinExistence type="predicted"/>
<evidence type="ECO:0000256" key="1">
    <source>
        <dbReference type="ARBA" id="ARBA00004477"/>
    </source>
</evidence>
<evidence type="ECO:0000256" key="7">
    <source>
        <dbReference type="ARBA" id="ARBA00022824"/>
    </source>
</evidence>
<keyword evidence="5" id="KW-0808">Transferase</keyword>
<feature type="transmembrane region" description="Helical" evidence="11">
    <location>
        <begin position="290"/>
        <end position="309"/>
    </location>
</feature>
<dbReference type="InterPro" id="IPR007315">
    <property type="entry name" value="PIG-V/Gpi18"/>
</dbReference>
<gene>
    <name evidence="12" type="ORF">O1G22_39195</name>
</gene>
<evidence type="ECO:0000313" key="13">
    <source>
        <dbReference type="Proteomes" id="UP001212326"/>
    </source>
</evidence>
<evidence type="ECO:0000256" key="10">
    <source>
        <dbReference type="SAM" id="MobiDB-lite"/>
    </source>
</evidence>
<name>A0ABY7PCU8_9ACTN</name>
<evidence type="ECO:0000256" key="6">
    <source>
        <dbReference type="ARBA" id="ARBA00022692"/>
    </source>
</evidence>
<keyword evidence="7" id="KW-0256">Endoplasmic reticulum</keyword>
<feature type="transmembrane region" description="Helical" evidence="11">
    <location>
        <begin position="316"/>
        <end position="336"/>
    </location>
</feature>
<feature type="transmembrane region" description="Helical" evidence="11">
    <location>
        <begin position="27"/>
        <end position="48"/>
    </location>
</feature>
<sequence length="394" mass="41304">MSTSSALRRSDRPGGTGRPPVESPPGVLRALALFAAVRLAGVAVVVAVDGVAGRPFGKSLAHAWDSVWYLHIAEHGYGTQVRITSTGAVQTDWAFFPLYPGLIRALSGLLHLTAGQAGVLIAWACALIAAYGVYAVGHHLHGQAVATALVALWAALPHAVVLSLAYTEPLFTACAAWALYAVLNGRWPAAGALALVAGLSRPSGIAAAAAVTTAAVYEAVRRRGRVPPGLWAGAVLGPLGWIAYVLWVGRQTGDLLHGYFRVQSAWRSQLDLSVGPLRILRSMPLDGTGAAYPVAVCVVLAGILLFCLLCLDRAPLVLVVFAGSLLLLVLAMSGPFSSRPRFLLPAFPLLIPAARALATAWRTRLRRTRALYAGLTAVSLLYGAYLAALAPKPL</sequence>
<accession>A0ABY7PCU8</accession>
<comment type="subcellular location">
    <subcellularLocation>
        <location evidence="1">Endoplasmic reticulum membrane</location>
        <topology evidence="1">Multi-pass membrane protein</topology>
    </subcellularLocation>
</comment>
<evidence type="ECO:0008006" key="14">
    <source>
        <dbReference type="Google" id="ProtNLM"/>
    </source>
</evidence>
<feature type="transmembrane region" description="Helical" evidence="11">
    <location>
        <begin position="229"/>
        <end position="247"/>
    </location>
</feature>
<evidence type="ECO:0000256" key="11">
    <source>
        <dbReference type="SAM" id="Phobius"/>
    </source>
</evidence>
<comment type="pathway">
    <text evidence="2">Glycolipid biosynthesis; glycosylphosphatidylinositol-anchor biosynthesis.</text>
</comment>
<feature type="transmembrane region" description="Helical" evidence="11">
    <location>
        <begin position="109"/>
        <end position="134"/>
    </location>
</feature>
<keyword evidence="13" id="KW-1185">Reference proteome</keyword>
<feature type="region of interest" description="Disordered" evidence="10">
    <location>
        <begin position="1"/>
        <end position="23"/>
    </location>
</feature>
<keyword evidence="3" id="KW-0337">GPI-anchor biosynthesis</keyword>
<keyword evidence="6 11" id="KW-0812">Transmembrane</keyword>
<keyword evidence="4" id="KW-0328">Glycosyltransferase</keyword>
<keyword evidence="9 11" id="KW-0472">Membrane</keyword>
<evidence type="ECO:0000256" key="4">
    <source>
        <dbReference type="ARBA" id="ARBA00022676"/>
    </source>
</evidence>
<dbReference type="PANTHER" id="PTHR12468:SF2">
    <property type="entry name" value="GPI MANNOSYLTRANSFERASE 2"/>
    <property type="match status" value="1"/>
</dbReference>
<dbReference type="EMBL" id="CP115300">
    <property type="protein sequence ID" value="WBO68420.1"/>
    <property type="molecule type" value="Genomic_DNA"/>
</dbReference>